<name>A0AAW0DPX7_9AGAR</name>
<evidence type="ECO:0000259" key="2">
    <source>
        <dbReference type="Pfam" id="PF20152"/>
    </source>
</evidence>
<dbReference type="AlphaFoldDB" id="A0AAW0DPX7"/>
<feature type="domain" description="DUF6534" evidence="2">
    <location>
        <begin position="134"/>
        <end position="220"/>
    </location>
</feature>
<keyword evidence="4" id="KW-1185">Reference proteome</keyword>
<protein>
    <recommendedName>
        <fullName evidence="2">DUF6534 domain-containing protein</fullName>
    </recommendedName>
</protein>
<dbReference type="InterPro" id="IPR045339">
    <property type="entry name" value="DUF6534"/>
</dbReference>
<comment type="caution">
    <text evidence="3">The sequence shown here is derived from an EMBL/GenBank/DDBJ whole genome shotgun (WGS) entry which is preliminary data.</text>
</comment>
<reference evidence="3 4" key="1">
    <citation type="submission" date="2024-01" db="EMBL/GenBank/DDBJ databases">
        <title>A draft genome for a cacao thread blight-causing isolate of Paramarasmius palmivorus.</title>
        <authorList>
            <person name="Baruah I.K."/>
            <person name="Bukari Y."/>
            <person name="Amoako-Attah I."/>
            <person name="Meinhardt L.W."/>
            <person name="Bailey B.A."/>
            <person name="Cohen S.P."/>
        </authorList>
    </citation>
    <scope>NUCLEOTIDE SEQUENCE [LARGE SCALE GENOMIC DNA]</scope>
    <source>
        <strain evidence="3 4">GH-12</strain>
    </source>
</reference>
<feature type="transmembrane region" description="Helical" evidence="1">
    <location>
        <begin position="125"/>
        <end position="148"/>
    </location>
</feature>
<organism evidence="3 4">
    <name type="scientific">Paramarasmius palmivorus</name>
    <dbReference type="NCBI Taxonomy" id="297713"/>
    <lineage>
        <taxon>Eukaryota</taxon>
        <taxon>Fungi</taxon>
        <taxon>Dikarya</taxon>
        <taxon>Basidiomycota</taxon>
        <taxon>Agaricomycotina</taxon>
        <taxon>Agaricomycetes</taxon>
        <taxon>Agaricomycetidae</taxon>
        <taxon>Agaricales</taxon>
        <taxon>Marasmiineae</taxon>
        <taxon>Marasmiaceae</taxon>
        <taxon>Paramarasmius</taxon>
    </lineage>
</organism>
<keyword evidence="1" id="KW-0472">Membrane</keyword>
<dbReference type="Proteomes" id="UP001383192">
    <property type="component" value="Unassembled WGS sequence"/>
</dbReference>
<feature type="transmembrane region" description="Helical" evidence="1">
    <location>
        <begin position="169"/>
        <end position="191"/>
    </location>
</feature>
<feature type="transmembrane region" description="Helical" evidence="1">
    <location>
        <begin position="21"/>
        <end position="46"/>
    </location>
</feature>
<feature type="transmembrane region" description="Helical" evidence="1">
    <location>
        <begin position="90"/>
        <end position="110"/>
    </location>
</feature>
<dbReference type="PANTHER" id="PTHR40465:SF1">
    <property type="entry name" value="DUF6534 DOMAIN-CONTAINING PROTEIN"/>
    <property type="match status" value="1"/>
</dbReference>
<gene>
    <name evidence="3" type="ORF">VNI00_004305</name>
</gene>
<accession>A0AAW0DPX7</accession>
<dbReference type="PANTHER" id="PTHR40465">
    <property type="entry name" value="CHROMOSOME 1, WHOLE GENOME SHOTGUN SEQUENCE"/>
    <property type="match status" value="1"/>
</dbReference>
<dbReference type="EMBL" id="JAYKXP010000011">
    <property type="protein sequence ID" value="KAK7052984.1"/>
    <property type="molecule type" value="Genomic_DNA"/>
</dbReference>
<sequence>MLTQMLIYFKSFSRDSWYIKSTVWLIFGLECISSTLAITTSSISLGNYEHLLDQDDTWLIQGLSTISGLVAVIVHCFYAWRIRVLGGHIGIIFAVLTCTTVQCTAVIIAGNSDFLRAAPPAIEPYIILWLISNIICDTIITVSLVVLLRNAITLLISTRIKSKVGKVMTVAVETGMITVFGALFKLVFFLICHKTSVHYVLFYLLPKLYANCMLATLNIRLDTPETAHLDNSIQRAVDEMVYISTHKSIEAGQNEEAPNIGNTIPVRSASICTERSSESVINSPYAIPVFTPTDASRHNIC</sequence>
<feature type="transmembrane region" description="Helical" evidence="1">
    <location>
        <begin position="58"/>
        <end position="78"/>
    </location>
</feature>
<keyword evidence="1" id="KW-1133">Transmembrane helix</keyword>
<evidence type="ECO:0000313" key="3">
    <source>
        <dbReference type="EMBL" id="KAK7052984.1"/>
    </source>
</evidence>
<evidence type="ECO:0000313" key="4">
    <source>
        <dbReference type="Proteomes" id="UP001383192"/>
    </source>
</evidence>
<proteinExistence type="predicted"/>
<evidence type="ECO:0000256" key="1">
    <source>
        <dbReference type="SAM" id="Phobius"/>
    </source>
</evidence>
<keyword evidence="1" id="KW-0812">Transmembrane</keyword>
<dbReference type="Pfam" id="PF20152">
    <property type="entry name" value="DUF6534"/>
    <property type="match status" value="1"/>
</dbReference>